<name>A0AAE1LM53_9NEOP</name>
<organism evidence="1 2">
    <name type="scientific">Frankliniella fusca</name>
    <dbReference type="NCBI Taxonomy" id="407009"/>
    <lineage>
        <taxon>Eukaryota</taxon>
        <taxon>Metazoa</taxon>
        <taxon>Ecdysozoa</taxon>
        <taxon>Arthropoda</taxon>
        <taxon>Hexapoda</taxon>
        <taxon>Insecta</taxon>
        <taxon>Pterygota</taxon>
        <taxon>Neoptera</taxon>
        <taxon>Paraneoptera</taxon>
        <taxon>Thysanoptera</taxon>
        <taxon>Terebrantia</taxon>
        <taxon>Thripoidea</taxon>
        <taxon>Thripidae</taxon>
        <taxon>Frankliniella</taxon>
    </lineage>
</organism>
<dbReference type="SUPFAM" id="SSF52047">
    <property type="entry name" value="RNI-like"/>
    <property type="match status" value="1"/>
</dbReference>
<reference evidence="1" key="1">
    <citation type="submission" date="2021-07" db="EMBL/GenBank/DDBJ databases">
        <authorList>
            <person name="Catto M.A."/>
            <person name="Jacobson A."/>
            <person name="Kennedy G."/>
            <person name="Labadie P."/>
            <person name="Hunt B.G."/>
            <person name="Srinivasan R."/>
        </authorList>
    </citation>
    <scope>NUCLEOTIDE SEQUENCE</scope>
    <source>
        <strain evidence="1">PL_HMW_Pooled</strain>
        <tissue evidence="1">Head</tissue>
    </source>
</reference>
<dbReference type="AlphaFoldDB" id="A0AAE1LM53"/>
<sequence length="505" mass="54296">MPPRKQPQTLKVAALRAVTRDLTYQVRVVMSTSAQPHDARLGMVAETLSAVPERLRSDVVEAALRCADGFLGYRNNHPARRVLNKLLRALLPRTTRRLAVPVAQSFQLREALLQHIKNLTQLRELTLSESLHVHTSVDAAVQALPALGLLTVLRVPWLCTDAMLLAVAKHCPLLEVLDASESARVTDHGAGKLAAARSPALRVALLSGSKVTKRGYRELLAALPQLQRVGFVEGLGAVLRAVGAPVALADWDSDLPPEPAEASLCPRVKAVSLIDVFLVSPVEVAAAGANLVEGALPAGVERLKVSRFVGLRDHATLLRLQFSAALTHVDLMAHPVILPLVVQLGRECPDLRVLKLGMVSQSASAPLPAHPARDAPFRRLEELHLYMGAGPVFKYVLLYARALRRLSLSAGAVGIFTSGISSLSDATLRGVLEANPLAELESLSVLSPCSLTMASVYALLTHCPRLRALHDLAEWDVSEQQCAELREVAAANNWDLDLGPAPALA</sequence>
<evidence type="ECO:0000313" key="2">
    <source>
        <dbReference type="Proteomes" id="UP001219518"/>
    </source>
</evidence>
<dbReference type="InterPro" id="IPR032675">
    <property type="entry name" value="LRR_dom_sf"/>
</dbReference>
<dbReference type="EMBL" id="JAHWGI010001149">
    <property type="protein sequence ID" value="KAK3923659.1"/>
    <property type="molecule type" value="Genomic_DNA"/>
</dbReference>
<dbReference type="GO" id="GO:0031146">
    <property type="term" value="P:SCF-dependent proteasomal ubiquitin-dependent protein catabolic process"/>
    <property type="evidence" value="ECO:0007669"/>
    <property type="project" value="TreeGrafter"/>
</dbReference>
<reference evidence="1" key="2">
    <citation type="journal article" date="2023" name="BMC Genomics">
        <title>Pest status, molecular evolution, and epigenetic factors derived from the genome assembly of Frankliniella fusca, a thysanopteran phytovirus vector.</title>
        <authorList>
            <person name="Catto M.A."/>
            <person name="Labadie P.E."/>
            <person name="Jacobson A.L."/>
            <person name="Kennedy G.G."/>
            <person name="Srinivasan R."/>
            <person name="Hunt B.G."/>
        </authorList>
    </citation>
    <scope>NUCLEOTIDE SEQUENCE</scope>
    <source>
        <strain evidence="1">PL_HMW_Pooled</strain>
    </source>
</reference>
<protein>
    <submittedName>
        <fullName evidence="1">F-box/LRR-repeat protein 17</fullName>
    </submittedName>
</protein>
<dbReference type="Proteomes" id="UP001219518">
    <property type="component" value="Unassembled WGS sequence"/>
</dbReference>
<dbReference type="GO" id="GO:0019005">
    <property type="term" value="C:SCF ubiquitin ligase complex"/>
    <property type="evidence" value="ECO:0007669"/>
    <property type="project" value="TreeGrafter"/>
</dbReference>
<dbReference type="Gene3D" id="3.80.10.10">
    <property type="entry name" value="Ribonuclease Inhibitor"/>
    <property type="match status" value="2"/>
</dbReference>
<accession>A0AAE1LM53</accession>
<evidence type="ECO:0000313" key="1">
    <source>
        <dbReference type="EMBL" id="KAK3923659.1"/>
    </source>
</evidence>
<gene>
    <name evidence="1" type="ORF">KUF71_002068</name>
</gene>
<dbReference type="PANTHER" id="PTHR13318">
    <property type="entry name" value="PARTNER OF PAIRED, ISOFORM B-RELATED"/>
    <property type="match status" value="1"/>
</dbReference>
<proteinExistence type="predicted"/>
<comment type="caution">
    <text evidence="1">The sequence shown here is derived from an EMBL/GenBank/DDBJ whole genome shotgun (WGS) entry which is preliminary data.</text>
</comment>
<keyword evidence="2" id="KW-1185">Reference proteome</keyword>